<dbReference type="STRING" id="413882.AAW51_4573"/>
<dbReference type="KEGG" id="pbh:AAW51_4573"/>
<sequence length="84" mass="9272">MAFRWVDIEDEAELLGGLEVEDFPVVLIVHLGEPRFFGTVMPNADTLRLLLRSVASRQPLRPDPALAALVAALLDETAAHLQRP</sequence>
<name>A0A0G3BPC7_9BURK</name>
<organism evidence="1 2">
    <name type="scientific">Caldimonas brevitalea</name>
    <dbReference type="NCBI Taxonomy" id="413882"/>
    <lineage>
        <taxon>Bacteria</taxon>
        <taxon>Pseudomonadati</taxon>
        <taxon>Pseudomonadota</taxon>
        <taxon>Betaproteobacteria</taxon>
        <taxon>Burkholderiales</taxon>
        <taxon>Sphaerotilaceae</taxon>
        <taxon>Caldimonas</taxon>
    </lineage>
</organism>
<protein>
    <submittedName>
        <fullName evidence="1">Thiol-disulfide isomerase</fullName>
    </submittedName>
</protein>
<dbReference type="EMBL" id="CP011371">
    <property type="protein sequence ID" value="AKJ31264.1"/>
    <property type="molecule type" value="Genomic_DNA"/>
</dbReference>
<dbReference type="GO" id="GO:0016853">
    <property type="term" value="F:isomerase activity"/>
    <property type="evidence" value="ECO:0007669"/>
    <property type="project" value="UniProtKB-KW"/>
</dbReference>
<evidence type="ECO:0000313" key="2">
    <source>
        <dbReference type="Proteomes" id="UP000035352"/>
    </source>
</evidence>
<evidence type="ECO:0000313" key="1">
    <source>
        <dbReference type="EMBL" id="AKJ31264.1"/>
    </source>
</evidence>
<accession>A0A0G3BPC7</accession>
<gene>
    <name evidence="1" type="ORF">AAW51_4573</name>
</gene>
<dbReference type="Proteomes" id="UP000035352">
    <property type="component" value="Chromosome"/>
</dbReference>
<dbReference type="AlphaFoldDB" id="A0A0G3BPC7"/>
<reference evidence="1 2" key="1">
    <citation type="submission" date="2015-05" db="EMBL/GenBank/DDBJ databases">
        <authorList>
            <person name="Tang B."/>
            <person name="Yu Y."/>
        </authorList>
    </citation>
    <scope>NUCLEOTIDE SEQUENCE [LARGE SCALE GENOMIC DNA]</scope>
    <source>
        <strain evidence="1 2">DSM 7029</strain>
    </source>
</reference>
<proteinExistence type="predicted"/>
<keyword evidence="2" id="KW-1185">Reference proteome</keyword>
<keyword evidence="1" id="KW-0413">Isomerase</keyword>